<reference evidence="2" key="1">
    <citation type="submission" date="2016-06" db="EMBL/GenBank/DDBJ databases">
        <authorList>
            <person name="Varghese N."/>
        </authorList>
    </citation>
    <scope>NUCLEOTIDE SEQUENCE [LARGE SCALE GENOMIC DNA]</scope>
    <source>
        <strain evidence="2">DSM 46123</strain>
    </source>
</reference>
<proteinExistence type="predicted"/>
<organism evidence="1 2">
    <name type="scientific">Micromonospora inyonensis</name>
    <dbReference type="NCBI Taxonomy" id="47866"/>
    <lineage>
        <taxon>Bacteria</taxon>
        <taxon>Bacillati</taxon>
        <taxon>Actinomycetota</taxon>
        <taxon>Actinomycetes</taxon>
        <taxon>Micromonosporales</taxon>
        <taxon>Micromonosporaceae</taxon>
        <taxon>Micromonospora</taxon>
    </lineage>
</organism>
<evidence type="ECO:0000313" key="1">
    <source>
        <dbReference type="EMBL" id="SCL24478.1"/>
    </source>
</evidence>
<dbReference type="AlphaFoldDB" id="A0A1C6S4Q5"/>
<protein>
    <recommendedName>
        <fullName evidence="3">Immunity protein 50</fullName>
    </recommendedName>
</protein>
<dbReference type="EMBL" id="FMHU01000002">
    <property type="protein sequence ID" value="SCL24478.1"/>
    <property type="molecule type" value="Genomic_DNA"/>
</dbReference>
<evidence type="ECO:0008006" key="3">
    <source>
        <dbReference type="Google" id="ProtNLM"/>
    </source>
</evidence>
<name>A0A1C6S4Q5_9ACTN</name>
<accession>A0A1C6S4Q5</accession>
<evidence type="ECO:0000313" key="2">
    <source>
        <dbReference type="Proteomes" id="UP000198906"/>
    </source>
</evidence>
<keyword evidence="2" id="KW-1185">Reference proteome</keyword>
<sequence>MEAPDDRNGWWLLMQFVNIRSEPEGWPSNVLDPAPYLEALPELLPQLPAGARAYASDPGHYDFASLRCVKDLRIGSIALREAGHAQISIDIDFKANEFKHDASLLIRYADVTRWEISVGILGEGVRIWPESRRLGDVQLDEVLPAPNGCLHEVQMTGGTIVVACRDLRAEWVPIARN</sequence>
<dbReference type="Proteomes" id="UP000198906">
    <property type="component" value="Unassembled WGS sequence"/>
</dbReference>
<gene>
    <name evidence="1" type="ORF">GA0074694_3943</name>
</gene>